<organism evidence="4 5">
    <name type="scientific">Streptomyces bambusae</name>
    <dbReference type="NCBI Taxonomy" id="1550616"/>
    <lineage>
        <taxon>Bacteria</taxon>
        <taxon>Bacillati</taxon>
        <taxon>Actinomycetota</taxon>
        <taxon>Actinomycetes</taxon>
        <taxon>Kitasatosporales</taxon>
        <taxon>Streptomycetaceae</taxon>
        <taxon>Streptomyces</taxon>
    </lineage>
</organism>
<name>A0ABS6ZB36_9ACTN</name>
<feature type="domain" description="Methyltransferase" evidence="3">
    <location>
        <begin position="47"/>
        <end position="137"/>
    </location>
</feature>
<dbReference type="CDD" id="cd02440">
    <property type="entry name" value="AdoMet_MTases"/>
    <property type="match status" value="1"/>
</dbReference>
<evidence type="ECO:0000259" key="3">
    <source>
        <dbReference type="Pfam" id="PF13649"/>
    </source>
</evidence>
<dbReference type="PANTHER" id="PTHR43861">
    <property type="entry name" value="TRANS-ACONITATE 2-METHYLTRANSFERASE-RELATED"/>
    <property type="match status" value="1"/>
</dbReference>
<comment type="caution">
    <text evidence="4">The sequence shown here is derived from an EMBL/GenBank/DDBJ whole genome shotgun (WGS) entry which is preliminary data.</text>
</comment>
<evidence type="ECO:0000313" key="5">
    <source>
        <dbReference type="Proteomes" id="UP000812013"/>
    </source>
</evidence>
<dbReference type="RefSeq" id="WP_219669845.1">
    <property type="nucleotide sequence ID" value="NZ_WTFF01000204.1"/>
</dbReference>
<dbReference type="Gene3D" id="3.40.50.150">
    <property type="entry name" value="Vaccinia Virus protein VP39"/>
    <property type="match status" value="1"/>
</dbReference>
<dbReference type="GO" id="GO:0008168">
    <property type="term" value="F:methyltransferase activity"/>
    <property type="evidence" value="ECO:0007669"/>
    <property type="project" value="UniProtKB-KW"/>
</dbReference>
<dbReference type="EMBL" id="WTFF01000204">
    <property type="protein sequence ID" value="MBW5484937.1"/>
    <property type="molecule type" value="Genomic_DNA"/>
</dbReference>
<sequence>MSLVTDWDEYALRNSDDPATPFSWTPYAGYGPTLTDILGILDPEDTVLELGCGAGARLAHIAGTGARAIGVDLSGVHVAAARARCGQTVEVHEAEAVAWLDAATEQYDIVVSVFGTHWFTDPALLLPAIRRRLHADGSVLLARTRPTTHYNPVITGHQTSTRHVLCWDGEAHQWADALADAGFDRCSARTVAAPVPGGWDTVILRAWS</sequence>
<evidence type="ECO:0000256" key="2">
    <source>
        <dbReference type="ARBA" id="ARBA00022679"/>
    </source>
</evidence>
<keyword evidence="2" id="KW-0808">Transferase</keyword>
<dbReference type="SUPFAM" id="SSF53335">
    <property type="entry name" value="S-adenosyl-L-methionine-dependent methyltransferases"/>
    <property type="match status" value="1"/>
</dbReference>
<keyword evidence="5" id="KW-1185">Reference proteome</keyword>
<accession>A0ABS6ZB36</accession>
<evidence type="ECO:0000256" key="1">
    <source>
        <dbReference type="ARBA" id="ARBA00022603"/>
    </source>
</evidence>
<proteinExistence type="predicted"/>
<dbReference type="InterPro" id="IPR029063">
    <property type="entry name" value="SAM-dependent_MTases_sf"/>
</dbReference>
<dbReference type="Proteomes" id="UP000812013">
    <property type="component" value="Unassembled WGS sequence"/>
</dbReference>
<gene>
    <name evidence="4" type="ORF">GPJ59_24395</name>
</gene>
<dbReference type="Pfam" id="PF13649">
    <property type="entry name" value="Methyltransf_25"/>
    <property type="match status" value="1"/>
</dbReference>
<dbReference type="PANTHER" id="PTHR43861:SF1">
    <property type="entry name" value="TRANS-ACONITATE 2-METHYLTRANSFERASE"/>
    <property type="match status" value="1"/>
</dbReference>
<dbReference type="GO" id="GO:0032259">
    <property type="term" value="P:methylation"/>
    <property type="evidence" value="ECO:0007669"/>
    <property type="project" value="UniProtKB-KW"/>
</dbReference>
<dbReference type="InterPro" id="IPR041698">
    <property type="entry name" value="Methyltransf_25"/>
</dbReference>
<reference evidence="4 5" key="1">
    <citation type="submission" date="2019-12" db="EMBL/GenBank/DDBJ databases">
        <title>Genome sequence of Streptomyces bambusae.</title>
        <authorList>
            <person name="Bansal K."/>
            <person name="Choksket S."/>
            <person name="Korpole S."/>
            <person name="Patil P.B."/>
        </authorList>
    </citation>
    <scope>NUCLEOTIDE SEQUENCE [LARGE SCALE GENOMIC DNA]</scope>
    <source>
        <strain evidence="4 5">SK60</strain>
    </source>
</reference>
<keyword evidence="1 4" id="KW-0489">Methyltransferase</keyword>
<protein>
    <submittedName>
        <fullName evidence="4">Methyltransferase domain-containing protein</fullName>
    </submittedName>
</protein>
<evidence type="ECO:0000313" key="4">
    <source>
        <dbReference type="EMBL" id="MBW5484937.1"/>
    </source>
</evidence>